<keyword evidence="7" id="KW-1185">Reference proteome</keyword>
<dbReference type="GO" id="GO:0016161">
    <property type="term" value="F:beta-amylase activity"/>
    <property type="evidence" value="ECO:0007669"/>
    <property type="project" value="UniProtKB-EC"/>
</dbReference>
<gene>
    <name evidence="6" type="ORF">SLEP1_g46861</name>
</gene>
<dbReference type="Pfam" id="PF01373">
    <property type="entry name" value="Glyco_hydro_14"/>
    <property type="match status" value="1"/>
</dbReference>
<comment type="caution">
    <text evidence="6">The sequence shown here is derived from an EMBL/GenBank/DDBJ whole genome shotgun (WGS) entry which is preliminary data.</text>
</comment>
<evidence type="ECO:0000256" key="3">
    <source>
        <dbReference type="ARBA" id="ARBA00023326"/>
    </source>
</evidence>
<evidence type="ECO:0000313" key="6">
    <source>
        <dbReference type="EMBL" id="GKV39025.1"/>
    </source>
</evidence>
<dbReference type="Gene3D" id="3.20.20.80">
    <property type="entry name" value="Glycosidases"/>
    <property type="match status" value="1"/>
</dbReference>
<dbReference type="SUPFAM" id="SSF51445">
    <property type="entry name" value="(Trans)glycosidases"/>
    <property type="match status" value="1"/>
</dbReference>
<evidence type="ECO:0000313" key="7">
    <source>
        <dbReference type="Proteomes" id="UP001054252"/>
    </source>
</evidence>
<protein>
    <recommendedName>
        <fullName evidence="5">Beta-amylase</fullName>
        <ecNumber evidence="5">3.2.1.2</ecNumber>
    </recommendedName>
</protein>
<feature type="active site" description="Proton acceptor" evidence="4">
    <location>
        <position position="453"/>
    </location>
</feature>
<keyword evidence="5" id="KW-0378">Hydrolase</keyword>
<comment type="similarity">
    <text evidence="1 5">Belongs to the glycosyl hydrolase 14 family.</text>
</comment>
<organism evidence="6 7">
    <name type="scientific">Rubroshorea leprosula</name>
    <dbReference type="NCBI Taxonomy" id="152421"/>
    <lineage>
        <taxon>Eukaryota</taxon>
        <taxon>Viridiplantae</taxon>
        <taxon>Streptophyta</taxon>
        <taxon>Embryophyta</taxon>
        <taxon>Tracheophyta</taxon>
        <taxon>Spermatophyta</taxon>
        <taxon>Magnoliopsida</taxon>
        <taxon>eudicotyledons</taxon>
        <taxon>Gunneridae</taxon>
        <taxon>Pentapetalae</taxon>
        <taxon>rosids</taxon>
        <taxon>malvids</taxon>
        <taxon>Malvales</taxon>
        <taxon>Dipterocarpaceae</taxon>
        <taxon>Rubroshorea</taxon>
    </lineage>
</organism>
<keyword evidence="2 5" id="KW-0119">Carbohydrate metabolism</keyword>
<comment type="catalytic activity">
    <reaction evidence="5">
        <text>Hydrolysis of (1-&gt;4)-alpha-D-glucosidic linkages in polysaccharides so as to remove successive maltose units from the non-reducing ends of the chains.</text>
        <dbReference type="EC" id="3.2.1.2"/>
    </reaction>
</comment>
<evidence type="ECO:0000256" key="1">
    <source>
        <dbReference type="ARBA" id="ARBA00005652"/>
    </source>
</evidence>
<evidence type="ECO:0000256" key="4">
    <source>
        <dbReference type="PIRSR" id="PIRSR601554-1"/>
    </source>
</evidence>
<reference evidence="6 7" key="1">
    <citation type="journal article" date="2021" name="Commun. Biol.">
        <title>The genome of Shorea leprosula (Dipterocarpaceae) highlights the ecological relevance of drought in aseasonal tropical rainforests.</title>
        <authorList>
            <person name="Ng K.K.S."/>
            <person name="Kobayashi M.J."/>
            <person name="Fawcett J.A."/>
            <person name="Hatakeyama M."/>
            <person name="Paape T."/>
            <person name="Ng C.H."/>
            <person name="Ang C.C."/>
            <person name="Tnah L.H."/>
            <person name="Lee C.T."/>
            <person name="Nishiyama T."/>
            <person name="Sese J."/>
            <person name="O'Brien M.J."/>
            <person name="Copetti D."/>
            <person name="Mohd Noor M.I."/>
            <person name="Ong R.C."/>
            <person name="Putra M."/>
            <person name="Sireger I.Z."/>
            <person name="Indrioko S."/>
            <person name="Kosugi Y."/>
            <person name="Izuno A."/>
            <person name="Isagi Y."/>
            <person name="Lee S.L."/>
            <person name="Shimizu K.K."/>
        </authorList>
    </citation>
    <scope>NUCLEOTIDE SEQUENCE [LARGE SCALE GENOMIC DNA]</scope>
    <source>
        <strain evidence="6">214</strain>
    </source>
</reference>
<dbReference type="Proteomes" id="UP001054252">
    <property type="component" value="Unassembled WGS sequence"/>
</dbReference>
<dbReference type="GO" id="GO:0000272">
    <property type="term" value="P:polysaccharide catabolic process"/>
    <property type="evidence" value="ECO:0007669"/>
    <property type="project" value="UniProtKB-KW"/>
</dbReference>
<keyword evidence="3 5" id="KW-0624">Polysaccharide degradation</keyword>
<accession>A0AAV5LNK6</accession>
<dbReference type="EC" id="3.2.1.2" evidence="5"/>
<name>A0AAV5LNK6_9ROSI</name>
<dbReference type="PANTHER" id="PTHR31352:SF3">
    <property type="entry name" value="INACTIVE BETA-AMYLASE 9"/>
    <property type="match status" value="1"/>
</dbReference>
<dbReference type="EMBL" id="BPVZ01000132">
    <property type="protein sequence ID" value="GKV39025.1"/>
    <property type="molecule type" value="Genomic_DNA"/>
</dbReference>
<evidence type="ECO:0000256" key="2">
    <source>
        <dbReference type="ARBA" id="ARBA00023277"/>
    </source>
</evidence>
<proteinExistence type="inferred from homology"/>
<dbReference type="InterPro" id="IPR017853">
    <property type="entry name" value="GH"/>
</dbReference>
<feature type="active site" description="Proton donor" evidence="4">
    <location>
        <position position="253"/>
    </location>
</feature>
<keyword evidence="5" id="KW-0326">Glycosidase</keyword>
<dbReference type="InterPro" id="IPR001554">
    <property type="entry name" value="Glyco_hydro_14"/>
</dbReference>
<sequence length="538" mass="60158">MGVSMIGSSQAQIRRTELGYRDFRFCFGKNDERNRILSRKTNHVCFVGQSNRWRNSRLQFAVKVMKAEPVLASKPSIRSKSLGSSRLFVGLPLDAVSDCNTINHARAISAGLKALKLLGVEGVEMPVWWGIVEKEVNGEYNWSGYLALAEMVQKVGLKLHVSLCFHGSKQPKIPLPNWVTQIGASQPDLFFTDRSGQRYKDCLSLAVDDLAILNGKTPIQVYQEFCEGFKSTFSSFLGSTITGISVGLGPDGELRYPSQSHHQQAKNSRITGVGEFQCYDRNMLNYLKQHAEATGNPLWGLGGPHDAPGYDQSPSSNNFFKDHGGSWETPYGEFFLSWYSSQLISHGNRLLSLASSTFSDTTASIYGKIPLMHFWNRTRSHPSELTAGFYNTINRDGYEAVVEMFARNSCKMILPGMDLSDEHQPHESLSSPESLIAQIRTGCRKHKVEVSGENLDSRAPGGYEQIRKNILGENLVDSITYQRMGAYFFSPEHFPSFTEFVRSLNQHELHPDDLPQEEEVTSQNLNLTADSSMHMQAA</sequence>
<dbReference type="PRINTS" id="PR00750">
    <property type="entry name" value="BETAAMYLASE"/>
</dbReference>
<dbReference type="AlphaFoldDB" id="A0AAV5LNK6"/>
<dbReference type="PANTHER" id="PTHR31352">
    <property type="entry name" value="BETA-AMYLASE 1, CHLOROPLASTIC"/>
    <property type="match status" value="1"/>
</dbReference>
<evidence type="ECO:0000256" key="5">
    <source>
        <dbReference type="RuleBase" id="RU000509"/>
    </source>
</evidence>